<comment type="caution">
    <text evidence="2">The sequence shown here is derived from an EMBL/GenBank/DDBJ whole genome shotgun (WGS) entry which is preliminary data.</text>
</comment>
<organism evidence="2 3">
    <name type="scientific">Hibiscus sabdariffa</name>
    <name type="common">roselle</name>
    <dbReference type="NCBI Taxonomy" id="183260"/>
    <lineage>
        <taxon>Eukaryota</taxon>
        <taxon>Viridiplantae</taxon>
        <taxon>Streptophyta</taxon>
        <taxon>Embryophyta</taxon>
        <taxon>Tracheophyta</taxon>
        <taxon>Spermatophyta</taxon>
        <taxon>Magnoliopsida</taxon>
        <taxon>eudicotyledons</taxon>
        <taxon>Gunneridae</taxon>
        <taxon>Pentapetalae</taxon>
        <taxon>rosids</taxon>
        <taxon>malvids</taxon>
        <taxon>Malvales</taxon>
        <taxon>Malvaceae</taxon>
        <taxon>Malvoideae</taxon>
        <taxon>Hibiscus</taxon>
    </lineage>
</organism>
<reference evidence="2 3" key="1">
    <citation type="journal article" date="2024" name="G3 (Bethesda)">
        <title>Genome assembly of Hibiscus sabdariffa L. provides insights into metabolisms of medicinal natural products.</title>
        <authorList>
            <person name="Kim T."/>
        </authorList>
    </citation>
    <scope>NUCLEOTIDE SEQUENCE [LARGE SCALE GENOMIC DNA]</scope>
    <source>
        <strain evidence="2">TK-2024</strain>
        <tissue evidence="2">Old leaves</tissue>
    </source>
</reference>
<accession>A0ABR2T391</accession>
<gene>
    <name evidence="2" type="ORF">V6N11_056230</name>
</gene>
<keyword evidence="1" id="KW-1133">Transmembrane helix</keyword>
<protein>
    <submittedName>
        <fullName evidence="2">Uncharacterized protein</fullName>
    </submittedName>
</protein>
<keyword evidence="3" id="KW-1185">Reference proteome</keyword>
<feature type="transmembrane region" description="Helical" evidence="1">
    <location>
        <begin position="20"/>
        <end position="39"/>
    </location>
</feature>
<evidence type="ECO:0000256" key="1">
    <source>
        <dbReference type="SAM" id="Phobius"/>
    </source>
</evidence>
<evidence type="ECO:0000313" key="2">
    <source>
        <dbReference type="EMBL" id="KAK9031945.1"/>
    </source>
</evidence>
<dbReference type="EMBL" id="JBBPBN010000009">
    <property type="protein sequence ID" value="KAK9031945.1"/>
    <property type="molecule type" value="Genomic_DNA"/>
</dbReference>
<proteinExistence type="predicted"/>
<dbReference type="Proteomes" id="UP001396334">
    <property type="component" value="Unassembled WGS sequence"/>
</dbReference>
<keyword evidence="1" id="KW-0472">Membrane</keyword>
<keyword evidence="1" id="KW-0812">Transmembrane</keyword>
<name>A0ABR2T391_9ROSI</name>
<evidence type="ECO:0000313" key="3">
    <source>
        <dbReference type="Proteomes" id="UP001396334"/>
    </source>
</evidence>
<sequence length="134" mass="15711">MGDLQIFPGSRHRPPLKRPIWILFFISLVNLFLVCAYIYPPQDNTAYYVFSSRGCKDVSVSNILVMFDYMLTLAMRENFSFYVHASKEKPVHMSRYFLHREIRSDEVVWVIISMVDTVNILYCESLGSEKTNQN</sequence>